<protein>
    <submittedName>
        <fullName evidence="2">Uncharacterized protein</fullName>
    </submittedName>
</protein>
<comment type="caution">
    <text evidence="2">The sequence shown here is derived from an EMBL/GenBank/DDBJ whole genome shotgun (WGS) entry which is preliminary data.</text>
</comment>
<keyword evidence="1" id="KW-0812">Transmembrane</keyword>
<keyword evidence="1" id="KW-0472">Membrane</keyword>
<dbReference type="Proteomes" id="UP001218188">
    <property type="component" value="Unassembled WGS sequence"/>
</dbReference>
<name>A0AAD6SME4_9AGAR</name>
<proteinExistence type="predicted"/>
<feature type="transmembrane region" description="Helical" evidence="1">
    <location>
        <begin position="69"/>
        <end position="88"/>
    </location>
</feature>
<evidence type="ECO:0000313" key="2">
    <source>
        <dbReference type="EMBL" id="KAJ7030616.1"/>
    </source>
</evidence>
<gene>
    <name evidence="2" type="ORF">C8F04DRAFT_1236433</name>
</gene>
<accession>A0AAD6SME4</accession>
<evidence type="ECO:0000256" key="1">
    <source>
        <dbReference type="SAM" id="Phobius"/>
    </source>
</evidence>
<sequence length="161" mass="17729">MELDDPIVEDEPMSGRKLAEGQVSKRRFRLLLWDPQTSVVAEPGLILRLRYPEKQAQIGVLQKELDNSFILPMLLMIGGGITACGSLAERKRTPPPMLRPPSANAYPQAQNAAPQNSGCLPEPVSAGFNALYLQSFAPYLSRAARRQCEPDESGFSHIRVA</sequence>
<evidence type="ECO:0000313" key="3">
    <source>
        <dbReference type="Proteomes" id="UP001218188"/>
    </source>
</evidence>
<keyword evidence="3" id="KW-1185">Reference proteome</keyword>
<organism evidence="2 3">
    <name type="scientific">Mycena alexandri</name>
    <dbReference type="NCBI Taxonomy" id="1745969"/>
    <lineage>
        <taxon>Eukaryota</taxon>
        <taxon>Fungi</taxon>
        <taxon>Dikarya</taxon>
        <taxon>Basidiomycota</taxon>
        <taxon>Agaricomycotina</taxon>
        <taxon>Agaricomycetes</taxon>
        <taxon>Agaricomycetidae</taxon>
        <taxon>Agaricales</taxon>
        <taxon>Marasmiineae</taxon>
        <taxon>Mycenaceae</taxon>
        <taxon>Mycena</taxon>
    </lineage>
</organism>
<reference evidence="2" key="1">
    <citation type="submission" date="2023-03" db="EMBL/GenBank/DDBJ databases">
        <title>Massive genome expansion in bonnet fungi (Mycena s.s.) driven by repeated elements and novel gene families across ecological guilds.</title>
        <authorList>
            <consortium name="Lawrence Berkeley National Laboratory"/>
            <person name="Harder C.B."/>
            <person name="Miyauchi S."/>
            <person name="Viragh M."/>
            <person name="Kuo A."/>
            <person name="Thoen E."/>
            <person name="Andreopoulos B."/>
            <person name="Lu D."/>
            <person name="Skrede I."/>
            <person name="Drula E."/>
            <person name="Henrissat B."/>
            <person name="Morin E."/>
            <person name="Kohler A."/>
            <person name="Barry K."/>
            <person name="LaButti K."/>
            <person name="Morin E."/>
            <person name="Salamov A."/>
            <person name="Lipzen A."/>
            <person name="Mereny Z."/>
            <person name="Hegedus B."/>
            <person name="Baldrian P."/>
            <person name="Stursova M."/>
            <person name="Weitz H."/>
            <person name="Taylor A."/>
            <person name="Grigoriev I.V."/>
            <person name="Nagy L.G."/>
            <person name="Martin F."/>
            <person name="Kauserud H."/>
        </authorList>
    </citation>
    <scope>NUCLEOTIDE SEQUENCE</scope>
    <source>
        <strain evidence="2">CBHHK200</strain>
    </source>
</reference>
<dbReference type="EMBL" id="JARJCM010000089">
    <property type="protein sequence ID" value="KAJ7030616.1"/>
    <property type="molecule type" value="Genomic_DNA"/>
</dbReference>
<dbReference type="AlphaFoldDB" id="A0AAD6SME4"/>
<keyword evidence="1" id="KW-1133">Transmembrane helix</keyword>